<dbReference type="OrthoDB" id="3373764at2"/>
<evidence type="ECO:0000313" key="6">
    <source>
        <dbReference type="Proteomes" id="UP000250163"/>
    </source>
</evidence>
<dbReference type="AlphaFoldDB" id="A0A330LPG9"/>
<sequence>MNIMLFSNGKLADNTKILEYGFDWIKEVISKTKAKKLVFIPYAVIREDHKTRTQAVQQSFSQFGCEVINIEDQDDPVKAIEEADGILVSGGNTWVLNKKLHDLGLIGPIRKAVLKKDKLYIGWSAGSNIGAPTIRTTNDMPIVTAAILPSLNLVPFQINPHYIEASLEGHMGETRDERILEFLVVNPHEIVVAIPEGSVLQIDGSSLSYKTTNKKPFKLFKSGNVHQYITADQDIDFLMDHSY</sequence>
<organism evidence="5 6">
    <name type="scientific">Moritella yayanosii</name>
    <dbReference type="NCBI Taxonomy" id="69539"/>
    <lineage>
        <taxon>Bacteria</taxon>
        <taxon>Pseudomonadati</taxon>
        <taxon>Pseudomonadota</taxon>
        <taxon>Gammaproteobacteria</taxon>
        <taxon>Alteromonadales</taxon>
        <taxon>Moritellaceae</taxon>
        <taxon>Moritella</taxon>
    </lineage>
</organism>
<keyword evidence="2" id="KW-0645">Protease</keyword>
<evidence type="ECO:0000256" key="2">
    <source>
        <dbReference type="ARBA" id="ARBA00022670"/>
    </source>
</evidence>
<dbReference type="InterPro" id="IPR005320">
    <property type="entry name" value="Peptidase_S51"/>
</dbReference>
<dbReference type="Proteomes" id="UP000250163">
    <property type="component" value="Chromosome MORIYA"/>
</dbReference>
<dbReference type="KEGG" id="mya:MORIYA_1854"/>
<evidence type="ECO:0000256" key="4">
    <source>
        <dbReference type="ARBA" id="ARBA00022825"/>
    </source>
</evidence>
<dbReference type="EC" id="3.4.13.21" evidence="5"/>
<keyword evidence="6" id="KW-1185">Reference proteome</keyword>
<name>A0A330LPG9_9GAMM</name>
<protein>
    <submittedName>
        <fullName evidence="5">(Alpha)-aspartyl dipeptidase</fullName>
        <ecNumber evidence="5">3.4.13.21</ecNumber>
    </submittedName>
</protein>
<reference evidence="6" key="1">
    <citation type="submission" date="2018-05" db="EMBL/GenBank/DDBJ databases">
        <authorList>
            <person name="Cea G.-C."/>
            <person name="William W."/>
        </authorList>
    </citation>
    <scope>NUCLEOTIDE SEQUENCE [LARGE SCALE GENOMIC DNA]</scope>
    <source>
        <strain evidence="6">DB21MT 5</strain>
    </source>
</reference>
<accession>A0A330LPG9</accession>
<dbReference type="SUPFAM" id="SSF52317">
    <property type="entry name" value="Class I glutamine amidotransferase-like"/>
    <property type="match status" value="1"/>
</dbReference>
<dbReference type="Pfam" id="PF03575">
    <property type="entry name" value="Peptidase_S51"/>
    <property type="match status" value="1"/>
</dbReference>
<keyword evidence="4" id="KW-0720">Serine protease</keyword>
<dbReference type="NCBIfam" id="NF003642">
    <property type="entry name" value="PRK05282.1"/>
    <property type="match status" value="1"/>
</dbReference>
<proteinExistence type="inferred from homology"/>
<dbReference type="Gene3D" id="3.40.50.880">
    <property type="match status" value="1"/>
</dbReference>
<dbReference type="PANTHER" id="PTHR20842:SF0">
    <property type="entry name" value="ALPHA-ASPARTYL DIPEPTIDASE"/>
    <property type="match status" value="1"/>
</dbReference>
<dbReference type="GO" id="GO:0016805">
    <property type="term" value="F:dipeptidase activity"/>
    <property type="evidence" value="ECO:0007669"/>
    <property type="project" value="UniProtKB-KW"/>
</dbReference>
<gene>
    <name evidence="5" type="primary">pepE</name>
    <name evidence="5" type="ORF">MORIYA_1854</name>
</gene>
<keyword evidence="3 5" id="KW-0378">Hydrolase</keyword>
<dbReference type="PANTHER" id="PTHR20842">
    <property type="entry name" value="PROTEASE S51 ALPHA-ASPARTYL DIPEPTIDASE"/>
    <property type="match status" value="1"/>
</dbReference>
<dbReference type="CDD" id="cd03146">
    <property type="entry name" value="GAT1_Peptidase_E"/>
    <property type="match status" value="1"/>
</dbReference>
<dbReference type="RefSeq" id="WP_112714395.1">
    <property type="nucleotide sequence ID" value="NZ_LS483250.1"/>
</dbReference>
<evidence type="ECO:0000256" key="3">
    <source>
        <dbReference type="ARBA" id="ARBA00022801"/>
    </source>
</evidence>
<dbReference type="EMBL" id="LS483250">
    <property type="protein sequence ID" value="SQD78332.1"/>
    <property type="molecule type" value="Genomic_DNA"/>
</dbReference>
<keyword evidence="5" id="KW-0224">Dipeptidase</keyword>
<dbReference type="GO" id="GO:0008236">
    <property type="term" value="F:serine-type peptidase activity"/>
    <property type="evidence" value="ECO:0007669"/>
    <property type="project" value="UniProtKB-KW"/>
</dbReference>
<evidence type="ECO:0000313" key="5">
    <source>
        <dbReference type="EMBL" id="SQD78332.1"/>
    </source>
</evidence>
<comment type="similarity">
    <text evidence="1">Belongs to the peptidase S51 family.</text>
</comment>
<dbReference type="InterPro" id="IPR029062">
    <property type="entry name" value="Class_I_gatase-like"/>
</dbReference>
<dbReference type="GO" id="GO:0006508">
    <property type="term" value="P:proteolysis"/>
    <property type="evidence" value="ECO:0007669"/>
    <property type="project" value="UniProtKB-KW"/>
</dbReference>
<evidence type="ECO:0000256" key="1">
    <source>
        <dbReference type="ARBA" id="ARBA00006534"/>
    </source>
</evidence>